<dbReference type="EnsemblPlants" id="OPUNC01G17160.1">
    <property type="protein sequence ID" value="OPUNC01G17160.1"/>
    <property type="gene ID" value="OPUNC01G17160"/>
</dbReference>
<feature type="compositionally biased region" description="Basic and acidic residues" evidence="1">
    <location>
        <begin position="46"/>
        <end position="59"/>
    </location>
</feature>
<keyword evidence="3" id="KW-1185">Reference proteome</keyword>
<dbReference type="HOGENOM" id="CLU_2472903_0_0_1"/>
<dbReference type="Proteomes" id="UP000026962">
    <property type="component" value="Chromosome 1"/>
</dbReference>
<dbReference type="AlphaFoldDB" id="A0A0E0JJ56"/>
<reference evidence="2" key="2">
    <citation type="submission" date="2018-05" db="EMBL/GenBank/DDBJ databases">
        <title>OpunRS2 (Oryza punctata Reference Sequence Version 2).</title>
        <authorList>
            <person name="Zhang J."/>
            <person name="Kudrna D."/>
            <person name="Lee S."/>
            <person name="Talag J."/>
            <person name="Welchert J."/>
            <person name="Wing R.A."/>
        </authorList>
    </citation>
    <scope>NUCLEOTIDE SEQUENCE [LARGE SCALE GENOMIC DNA]</scope>
</reference>
<name>A0A0E0JJ56_ORYPU</name>
<organism evidence="2">
    <name type="scientific">Oryza punctata</name>
    <name type="common">Red rice</name>
    <dbReference type="NCBI Taxonomy" id="4537"/>
    <lineage>
        <taxon>Eukaryota</taxon>
        <taxon>Viridiplantae</taxon>
        <taxon>Streptophyta</taxon>
        <taxon>Embryophyta</taxon>
        <taxon>Tracheophyta</taxon>
        <taxon>Spermatophyta</taxon>
        <taxon>Magnoliopsida</taxon>
        <taxon>Liliopsida</taxon>
        <taxon>Poales</taxon>
        <taxon>Poaceae</taxon>
        <taxon>BOP clade</taxon>
        <taxon>Oryzoideae</taxon>
        <taxon>Oryzeae</taxon>
        <taxon>Oryzinae</taxon>
        <taxon>Oryza</taxon>
    </lineage>
</organism>
<feature type="region of interest" description="Disordered" evidence="1">
    <location>
        <begin position="32"/>
        <end position="59"/>
    </location>
</feature>
<sequence length="88" mass="10383">MKRSKVGRGKMEVRALMSDRVDEHVVEATGAWDDVRTKPPRSRYSVQEDGRKKEENRKRRDEWKTRLLDAVKLQDCYVMHVDIVQILG</sequence>
<evidence type="ECO:0000313" key="2">
    <source>
        <dbReference type="EnsemblPlants" id="OPUNC01G17160.1"/>
    </source>
</evidence>
<reference evidence="2" key="1">
    <citation type="submission" date="2015-04" db="UniProtKB">
        <authorList>
            <consortium name="EnsemblPlants"/>
        </authorList>
    </citation>
    <scope>IDENTIFICATION</scope>
</reference>
<accession>A0A0E0JJ56</accession>
<evidence type="ECO:0000256" key="1">
    <source>
        <dbReference type="SAM" id="MobiDB-lite"/>
    </source>
</evidence>
<proteinExistence type="predicted"/>
<evidence type="ECO:0000313" key="3">
    <source>
        <dbReference type="Proteomes" id="UP000026962"/>
    </source>
</evidence>
<protein>
    <submittedName>
        <fullName evidence="2">Uncharacterized protein</fullName>
    </submittedName>
</protein>
<dbReference type="Gramene" id="OPUNC01G17160.1">
    <property type="protein sequence ID" value="OPUNC01G17160.1"/>
    <property type="gene ID" value="OPUNC01G17160"/>
</dbReference>